<gene>
    <name evidence="2" type="ORF">L195_g051957</name>
</gene>
<dbReference type="InterPro" id="IPR044730">
    <property type="entry name" value="RNase_H-like_dom_plant"/>
</dbReference>
<dbReference type="Gene3D" id="3.30.420.10">
    <property type="entry name" value="Ribonuclease H-like superfamily/Ribonuclease H"/>
    <property type="match status" value="1"/>
</dbReference>
<dbReference type="EMBL" id="ASHM01082912">
    <property type="protein sequence ID" value="PNX60489.1"/>
    <property type="molecule type" value="Genomic_DNA"/>
</dbReference>
<dbReference type="InterPro" id="IPR002156">
    <property type="entry name" value="RNaseH_domain"/>
</dbReference>
<evidence type="ECO:0000259" key="1">
    <source>
        <dbReference type="Pfam" id="PF13456"/>
    </source>
</evidence>
<protein>
    <submittedName>
        <fullName evidence="2">S-like ribonuclease</fullName>
    </submittedName>
</protein>
<comment type="caution">
    <text evidence="2">The sequence shown here is derived from an EMBL/GenBank/DDBJ whole genome shotgun (WGS) entry which is preliminary data.</text>
</comment>
<reference evidence="2 3" key="1">
    <citation type="journal article" date="2014" name="Am. J. Bot.">
        <title>Genome assembly and annotation for red clover (Trifolium pratense; Fabaceae).</title>
        <authorList>
            <person name="Istvanek J."/>
            <person name="Jaros M."/>
            <person name="Krenek A."/>
            <person name="Repkova J."/>
        </authorList>
    </citation>
    <scope>NUCLEOTIDE SEQUENCE [LARGE SCALE GENOMIC DNA]</scope>
    <source>
        <strain evidence="3">cv. Tatra</strain>
        <tissue evidence="2">Young leaves</tissue>
    </source>
</reference>
<organism evidence="2 3">
    <name type="scientific">Trifolium pratense</name>
    <name type="common">Red clover</name>
    <dbReference type="NCBI Taxonomy" id="57577"/>
    <lineage>
        <taxon>Eukaryota</taxon>
        <taxon>Viridiplantae</taxon>
        <taxon>Streptophyta</taxon>
        <taxon>Embryophyta</taxon>
        <taxon>Tracheophyta</taxon>
        <taxon>Spermatophyta</taxon>
        <taxon>Magnoliopsida</taxon>
        <taxon>eudicotyledons</taxon>
        <taxon>Gunneridae</taxon>
        <taxon>Pentapetalae</taxon>
        <taxon>rosids</taxon>
        <taxon>fabids</taxon>
        <taxon>Fabales</taxon>
        <taxon>Fabaceae</taxon>
        <taxon>Papilionoideae</taxon>
        <taxon>50 kb inversion clade</taxon>
        <taxon>NPAAA clade</taxon>
        <taxon>Hologalegina</taxon>
        <taxon>IRL clade</taxon>
        <taxon>Trifolieae</taxon>
        <taxon>Trifolium</taxon>
    </lineage>
</organism>
<dbReference type="CDD" id="cd06222">
    <property type="entry name" value="RNase_H_like"/>
    <property type="match status" value="1"/>
</dbReference>
<dbReference type="InterPro" id="IPR012337">
    <property type="entry name" value="RNaseH-like_sf"/>
</dbReference>
<evidence type="ECO:0000313" key="2">
    <source>
        <dbReference type="EMBL" id="PNX60489.1"/>
    </source>
</evidence>
<dbReference type="PANTHER" id="PTHR35516:SF11">
    <property type="entry name" value="CYTOCHROME B6-F COMPLEX SUBUNIT 5"/>
    <property type="match status" value="1"/>
</dbReference>
<dbReference type="AlphaFoldDB" id="A0A2K3K2G1"/>
<dbReference type="GO" id="GO:0004523">
    <property type="term" value="F:RNA-DNA hybrid ribonuclease activity"/>
    <property type="evidence" value="ECO:0007669"/>
    <property type="project" value="InterPro"/>
</dbReference>
<proteinExistence type="predicted"/>
<reference evidence="2 3" key="2">
    <citation type="journal article" date="2017" name="Front. Plant Sci.">
        <title>Gene Classification and Mining of Molecular Markers Useful in Red Clover (Trifolium pratense) Breeding.</title>
        <authorList>
            <person name="Istvanek J."/>
            <person name="Dluhosova J."/>
            <person name="Dluhos P."/>
            <person name="Patkova L."/>
            <person name="Nedelnik J."/>
            <person name="Repkova J."/>
        </authorList>
    </citation>
    <scope>NUCLEOTIDE SEQUENCE [LARGE SCALE GENOMIC DNA]</scope>
    <source>
        <strain evidence="3">cv. Tatra</strain>
        <tissue evidence="2">Young leaves</tissue>
    </source>
</reference>
<accession>A0A2K3K2G1</accession>
<dbReference type="SUPFAM" id="SSF53098">
    <property type="entry name" value="Ribonuclease H-like"/>
    <property type="match status" value="1"/>
</dbReference>
<dbReference type="Pfam" id="PF13456">
    <property type="entry name" value="RVT_3"/>
    <property type="match status" value="1"/>
</dbReference>
<feature type="domain" description="RNase H type-1" evidence="1">
    <location>
        <begin position="2"/>
        <end position="108"/>
    </location>
</feature>
<evidence type="ECO:0000313" key="3">
    <source>
        <dbReference type="Proteomes" id="UP000236291"/>
    </source>
</evidence>
<dbReference type="GO" id="GO:0003676">
    <property type="term" value="F:nucleic acid binding"/>
    <property type="evidence" value="ECO:0007669"/>
    <property type="project" value="InterPro"/>
</dbReference>
<dbReference type="Proteomes" id="UP000236291">
    <property type="component" value="Unassembled WGS sequence"/>
</dbReference>
<name>A0A2K3K2G1_TRIPR</name>
<dbReference type="InterPro" id="IPR036397">
    <property type="entry name" value="RNaseH_sf"/>
</dbReference>
<feature type="non-terminal residue" evidence="2">
    <location>
        <position position="1"/>
    </location>
</feature>
<dbReference type="PANTHER" id="PTHR35516">
    <property type="entry name" value="CYTOCHROME B6-F COMPLEX SUBUNIT 5"/>
    <property type="match status" value="1"/>
</dbReference>
<sequence length="142" mass="16028">RFGGIIRNTSGNYLAGFLGFIQGSSDILLAKMYAIYKGLLLPKDMSIDEPVRYSDSLHCVNLVKGPQIKYHIHAVLIQDIKELLCQTNVYLHHTLKEMNQCADFLAKLGASSDVDYLTHAYFQEGVREPLMNDAIGTFFLRE</sequence>